<dbReference type="EMBL" id="BPQG01000069">
    <property type="protein sequence ID" value="GJD46203.1"/>
    <property type="molecule type" value="Genomic_DNA"/>
</dbReference>
<evidence type="ECO:0000313" key="2">
    <source>
        <dbReference type="Proteomes" id="UP001055117"/>
    </source>
</evidence>
<accession>A0ABQ4QLS8</accession>
<sequence length="81" mass="9076">MGDLNLTIVDQMLMALLLERAAEDGRAPEEIAKDALFRGLMWTPAERLAHADRIRAASRDPADGDRLEDSTLMIRRLRDGT</sequence>
<reference evidence="1 2" key="1">
    <citation type="journal article" date="2021" name="Front. Microbiol.">
        <title>Comprehensive Comparative Genomics and Phenotyping of Methylobacterium Species.</title>
        <authorList>
            <person name="Alessa O."/>
            <person name="Ogura Y."/>
            <person name="Fujitani Y."/>
            <person name="Takami H."/>
            <person name="Hayashi T."/>
            <person name="Sahin N."/>
            <person name="Tani A."/>
        </authorList>
    </citation>
    <scope>NUCLEOTIDE SEQUENCE [LARGE SCALE GENOMIC DNA]</scope>
    <source>
        <strain evidence="1 2">DSM 23679</strain>
    </source>
</reference>
<proteinExistence type="predicted"/>
<evidence type="ECO:0000313" key="1">
    <source>
        <dbReference type="EMBL" id="GJD46203.1"/>
    </source>
</evidence>
<name>A0ABQ4QLS8_9HYPH</name>
<comment type="caution">
    <text evidence="1">The sequence shown here is derived from an EMBL/GenBank/DDBJ whole genome shotgun (WGS) entry which is preliminary data.</text>
</comment>
<dbReference type="Proteomes" id="UP001055117">
    <property type="component" value="Unassembled WGS sequence"/>
</dbReference>
<dbReference type="RefSeq" id="WP_238272843.1">
    <property type="nucleotide sequence ID" value="NZ_BPQG01000069.1"/>
</dbReference>
<organism evidence="1 2">
    <name type="scientific">Methylobacterium cerastii</name>
    <dbReference type="NCBI Taxonomy" id="932741"/>
    <lineage>
        <taxon>Bacteria</taxon>
        <taxon>Pseudomonadati</taxon>
        <taxon>Pseudomonadota</taxon>
        <taxon>Alphaproteobacteria</taxon>
        <taxon>Hyphomicrobiales</taxon>
        <taxon>Methylobacteriaceae</taxon>
        <taxon>Methylobacterium</taxon>
    </lineage>
</organism>
<protein>
    <submittedName>
        <fullName evidence="1">Uncharacterized protein</fullName>
    </submittedName>
</protein>
<gene>
    <name evidence="1" type="ORF">AFCDBAGC_4083</name>
</gene>
<keyword evidence="2" id="KW-1185">Reference proteome</keyword>